<evidence type="ECO:0000313" key="1">
    <source>
        <dbReference type="EMBL" id="CAF1030125.1"/>
    </source>
</evidence>
<dbReference type="AlphaFoldDB" id="A0A8S2JH27"/>
<dbReference type="Proteomes" id="UP000682733">
    <property type="component" value="Unassembled WGS sequence"/>
</dbReference>
<dbReference type="EMBL" id="CAJOBA010007298">
    <property type="protein sequence ID" value="CAF3798351.1"/>
    <property type="molecule type" value="Genomic_DNA"/>
</dbReference>
<accession>A0A8S2JH27</accession>
<proteinExistence type="predicted"/>
<comment type="caution">
    <text evidence="2">The sequence shown here is derived from an EMBL/GenBank/DDBJ whole genome shotgun (WGS) entry which is preliminary data.</text>
</comment>
<name>A0A8S2JH27_9BILA</name>
<gene>
    <name evidence="1" type="ORF">OVA965_LOCUS15944</name>
    <name evidence="2" type="ORF">TMI583_LOCUS15953</name>
</gene>
<evidence type="ECO:0000313" key="2">
    <source>
        <dbReference type="EMBL" id="CAF3798351.1"/>
    </source>
</evidence>
<dbReference type="EMBL" id="CAJNOK010007287">
    <property type="protein sequence ID" value="CAF1030125.1"/>
    <property type="molecule type" value="Genomic_DNA"/>
</dbReference>
<organism evidence="2 3">
    <name type="scientific">Didymodactylos carnosus</name>
    <dbReference type="NCBI Taxonomy" id="1234261"/>
    <lineage>
        <taxon>Eukaryota</taxon>
        <taxon>Metazoa</taxon>
        <taxon>Spiralia</taxon>
        <taxon>Gnathifera</taxon>
        <taxon>Rotifera</taxon>
        <taxon>Eurotatoria</taxon>
        <taxon>Bdelloidea</taxon>
        <taxon>Philodinida</taxon>
        <taxon>Philodinidae</taxon>
        <taxon>Didymodactylos</taxon>
    </lineage>
</organism>
<dbReference type="Proteomes" id="UP000677228">
    <property type="component" value="Unassembled WGS sequence"/>
</dbReference>
<protein>
    <submittedName>
        <fullName evidence="2">Uncharacterized protein</fullName>
    </submittedName>
</protein>
<evidence type="ECO:0000313" key="3">
    <source>
        <dbReference type="Proteomes" id="UP000682733"/>
    </source>
</evidence>
<sequence>MLVNRMLYVRMQQELWQAYHDMGMAEGKFVEQRRKTIEAQQVKVVNQLNEHLMQRFTCWPLLDNNTIAVDISALSEAIIDLVMKDQKRLRAEFERKQVLLNLDANDRRLVESFCTVPVNKGQICSAKLIWQARADEQRVEGE</sequence>
<reference evidence="2" key="1">
    <citation type="submission" date="2021-02" db="EMBL/GenBank/DDBJ databases">
        <authorList>
            <person name="Nowell W R."/>
        </authorList>
    </citation>
    <scope>NUCLEOTIDE SEQUENCE</scope>
</reference>